<name>A0A1V9Y8U2_9STRA</name>
<evidence type="ECO:0000313" key="2">
    <source>
        <dbReference type="EMBL" id="OQR82155.1"/>
    </source>
</evidence>
<dbReference type="GO" id="GO:0019005">
    <property type="term" value="C:SCF ubiquitin ligase complex"/>
    <property type="evidence" value="ECO:0007669"/>
    <property type="project" value="TreeGrafter"/>
</dbReference>
<dbReference type="Gene3D" id="3.80.10.10">
    <property type="entry name" value="Ribonuclease Inhibitor"/>
    <property type="match status" value="1"/>
</dbReference>
<dbReference type="SUPFAM" id="SSF52047">
    <property type="entry name" value="RNI-like"/>
    <property type="match status" value="1"/>
</dbReference>
<evidence type="ECO:0000313" key="3">
    <source>
        <dbReference type="Proteomes" id="UP000243217"/>
    </source>
</evidence>
<dbReference type="PANTHER" id="PTHR13318">
    <property type="entry name" value="PARTNER OF PAIRED, ISOFORM B-RELATED"/>
    <property type="match status" value="1"/>
</dbReference>
<comment type="caution">
    <text evidence="2">The sequence shown here is derived from an EMBL/GenBank/DDBJ whole genome shotgun (WGS) entry which is preliminary data.</text>
</comment>
<organism evidence="2 3">
    <name type="scientific">Thraustotheca clavata</name>
    <dbReference type="NCBI Taxonomy" id="74557"/>
    <lineage>
        <taxon>Eukaryota</taxon>
        <taxon>Sar</taxon>
        <taxon>Stramenopiles</taxon>
        <taxon>Oomycota</taxon>
        <taxon>Saprolegniomycetes</taxon>
        <taxon>Saprolegniales</taxon>
        <taxon>Achlyaceae</taxon>
        <taxon>Thraustotheca</taxon>
    </lineage>
</organism>
<sequence length="307" mass="34535">MTTTQLSFPVMNGARKSPRVEGHRDVFMKLSSAIVAHVLDFLEIQDKVSFLSTNTTNAKEPLTFSMKTYCGTCQACLAKTEYLCTRSRERLWTSKAWTSIFRRFGLGMQELHLAGCNGIVTSVFNSMQAKQMLASISVLRVDHCNNFPIEAIAEIAKYCCNLRQLHLHDLAVKDEMVSAIIASNASTLKVVDFKGCHALKGSFLNAIAEQSVEDLNLQGCHNLDISTLETTAPYMKTIKRLNLRFCHKVTDKTIHCIVQHMPKLQDLNLRYCYKVTDAGVSALCEHAPKLHCLNLSQCWRLTDKAIW</sequence>
<proteinExistence type="predicted"/>
<dbReference type="GO" id="GO:0031146">
    <property type="term" value="P:SCF-dependent proteasomal ubiquitin-dependent protein catabolic process"/>
    <property type="evidence" value="ECO:0007669"/>
    <property type="project" value="TreeGrafter"/>
</dbReference>
<keyword evidence="3" id="KW-1185">Reference proteome</keyword>
<dbReference type="Pfam" id="PF25372">
    <property type="entry name" value="DUF7885"/>
    <property type="match status" value="1"/>
</dbReference>
<dbReference type="InterPro" id="IPR032675">
    <property type="entry name" value="LRR_dom_sf"/>
</dbReference>
<dbReference type="AlphaFoldDB" id="A0A1V9Y8U2"/>
<dbReference type="EMBL" id="JNBS01004830">
    <property type="protein sequence ID" value="OQR82155.1"/>
    <property type="molecule type" value="Genomic_DNA"/>
</dbReference>
<dbReference type="InterPro" id="IPR057207">
    <property type="entry name" value="FBXL15_LRR"/>
</dbReference>
<feature type="domain" description="F-box/LRR-repeat protein 15-like leucin rich repeat" evidence="1">
    <location>
        <begin position="214"/>
        <end position="306"/>
    </location>
</feature>
<accession>A0A1V9Y8U2</accession>
<dbReference type="Proteomes" id="UP000243217">
    <property type="component" value="Unassembled WGS sequence"/>
</dbReference>
<dbReference type="STRING" id="74557.A0A1V9Y8U2"/>
<protein>
    <recommendedName>
        <fullName evidence="1">F-box/LRR-repeat protein 15-like leucin rich repeat domain-containing protein</fullName>
    </recommendedName>
</protein>
<evidence type="ECO:0000259" key="1">
    <source>
        <dbReference type="Pfam" id="PF25372"/>
    </source>
</evidence>
<dbReference type="SMART" id="SM00367">
    <property type="entry name" value="LRR_CC"/>
    <property type="match status" value="3"/>
</dbReference>
<reference evidence="2 3" key="1">
    <citation type="journal article" date="2014" name="Genome Biol. Evol.">
        <title>The secreted proteins of Achlya hypogyna and Thraustotheca clavata identify the ancestral oomycete secretome and reveal gene acquisitions by horizontal gene transfer.</title>
        <authorList>
            <person name="Misner I."/>
            <person name="Blouin N."/>
            <person name="Leonard G."/>
            <person name="Richards T.A."/>
            <person name="Lane C.E."/>
        </authorList>
    </citation>
    <scope>NUCLEOTIDE SEQUENCE [LARGE SCALE GENOMIC DNA]</scope>
    <source>
        <strain evidence="2 3">ATCC 34112</strain>
    </source>
</reference>
<dbReference type="InterPro" id="IPR006553">
    <property type="entry name" value="Leu-rich_rpt_Cys-con_subtyp"/>
</dbReference>
<gene>
    <name evidence="2" type="ORF">THRCLA_11092</name>
</gene>
<dbReference type="OrthoDB" id="550575at2759"/>
<dbReference type="PANTHER" id="PTHR13318:SF95">
    <property type="entry name" value="F-BOX PROTEIN YLR352W"/>
    <property type="match status" value="1"/>
</dbReference>